<evidence type="ECO:0000313" key="3">
    <source>
        <dbReference type="EMBL" id="OGZ56227.1"/>
    </source>
</evidence>
<dbReference type="PROSITE" id="PS51462">
    <property type="entry name" value="NUDIX"/>
    <property type="match status" value="1"/>
</dbReference>
<keyword evidence="1" id="KW-0378">Hydrolase</keyword>
<feature type="domain" description="Nudix hydrolase" evidence="2">
    <location>
        <begin position="13"/>
        <end position="143"/>
    </location>
</feature>
<dbReference type="Gene3D" id="3.90.79.10">
    <property type="entry name" value="Nucleoside Triphosphate Pyrophosphohydrolase"/>
    <property type="match status" value="1"/>
</dbReference>
<dbReference type="Proteomes" id="UP000178996">
    <property type="component" value="Unassembled WGS sequence"/>
</dbReference>
<dbReference type="PANTHER" id="PTHR43736:SF1">
    <property type="entry name" value="DIHYDRONEOPTERIN TRIPHOSPHATE DIPHOSPHATASE"/>
    <property type="match status" value="1"/>
</dbReference>
<dbReference type="EMBL" id="MHOB01000056">
    <property type="protein sequence ID" value="OGZ56227.1"/>
    <property type="molecule type" value="Genomic_DNA"/>
</dbReference>
<evidence type="ECO:0000256" key="1">
    <source>
        <dbReference type="ARBA" id="ARBA00022801"/>
    </source>
</evidence>
<dbReference type="Pfam" id="PF00293">
    <property type="entry name" value="NUDIX"/>
    <property type="match status" value="1"/>
</dbReference>
<dbReference type="AlphaFoldDB" id="A0A1G2H196"/>
<organism evidence="3 4">
    <name type="scientific">Candidatus Ryanbacteria bacterium RIFCSPLOWO2_12_FULL_47_9c</name>
    <dbReference type="NCBI Taxonomy" id="1802131"/>
    <lineage>
        <taxon>Bacteria</taxon>
        <taxon>Candidatus Ryaniibacteriota</taxon>
    </lineage>
</organism>
<dbReference type="PANTHER" id="PTHR43736">
    <property type="entry name" value="ADP-RIBOSE PYROPHOSPHATASE"/>
    <property type="match status" value="1"/>
</dbReference>
<dbReference type="CDD" id="cd02883">
    <property type="entry name" value="NUDIX_Hydrolase"/>
    <property type="match status" value="1"/>
</dbReference>
<dbReference type="SUPFAM" id="SSF55811">
    <property type="entry name" value="Nudix"/>
    <property type="match status" value="1"/>
</dbReference>
<reference evidence="3 4" key="1">
    <citation type="journal article" date="2016" name="Nat. Commun.">
        <title>Thousands of microbial genomes shed light on interconnected biogeochemical processes in an aquifer system.</title>
        <authorList>
            <person name="Anantharaman K."/>
            <person name="Brown C.T."/>
            <person name="Hug L.A."/>
            <person name="Sharon I."/>
            <person name="Castelle C.J."/>
            <person name="Probst A.J."/>
            <person name="Thomas B.C."/>
            <person name="Singh A."/>
            <person name="Wilkins M.J."/>
            <person name="Karaoz U."/>
            <person name="Brodie E.L."/>
            <person name="Williams K.H."/>
            <person name="Hubbard S.S."/>
            <person name="Banfield J.F."/>
        </authorList>
    </citation>
    <scope>NUCLEOTIDE SEQUENCE [LARGE SCALE GENOMIC DNA]</scope>
</reference>
<sequence length="143" mass="16475">MIAPKEILRDGKVAHYSVGAIIQKDGKYFLIDRAIPPLGFAGIAGHVDAAESVQEALVREVEEESGFKVTLHKLLFEEFLAWNWCSKGVEGHRWYLFECGVEGEVKQNYRETKSVGWYSKEQIQKLTLEPVWEYWFKKLAILL</sequence>
<protein>
    <recommendedName>
        <fullName evidence="2">Nudix hydrolase domain-containing protein</fullName>
    </recommendedName>
</protein>
<dbReference type="InterPro" id="IPR020084">
    <property type="entry name" value="NUDIX_hydrolase_CS"/>
</dbReference>
<gene>
    <name evidence="3" type="ORF">A3G60_01820</name>
</gene>
<dbReference type="InterPro" id="IPR015797">
    <property type="entry name" value="NUDIX_hydrolase-like_dom_sf"/>
</dbReference>
<evidence type="ECO:0000313" key="4">
    <source>
        <dbReference type="Proteomes" id="UP000178996"/>
    </source>
</evidence>
<proteinExistence type="predicted"/>
<dbReference type="InterPro" id="IPR000086">
    <property type="entry name" value="NUDIX_hydrolase_dom"/>
</dbReference>
<name>A0A1G2H196_9BACT</name>
<evidence type="ECO:0000259" key="2">
    <source>
        <dbReference type="PROSITE" id="PS51462"/>
    </source>
</evidence>
<dbReference type="PROSITE" id="PS00893">
    <property type="entry name" value="NUDIX_BOX"/>
    <property type="match status" value="1"/>
</dbReference>
<dbReference type="GO" id="GO:0016787">
    <property type="term" value="F:hydrolase activity"/>
    <property type="evidence" value="ECO:0007669"/>
    <property type="project" value="UniProtKB-KW"/>
</dbReference>
<comment type="caution">
    <text evidence="3">The sequence shown here is derived from an EMBL/GenBank/DDBJ whole genome shotgun (WGS) entry which is preliminary data.</text>
</comment>
<accession>A0A1G2H196</accession>